<organism evidence="3 4">
    <name type="scientific">Candidatus Uhrbacteria bacterium CG10_big_fil_rev_8_21_14_0_10_48_11</name>
    <dbReference type="NCBI Taxonomy" id="1975037"/>
    <lineage>
        <taxon>Bacteria</taxon>
        <taxon>Candidatus Uhriibacteriota</taxon>
    </lineage>
</organism>
<evidence type="ECO:0000313" key="4">
    <source>
        <dbReference type="Proteomes" id="UP000231152"/>
    </source>
</evidence>
<sequence length="156" mass="17380">MATILPLVTLPDERLHQPSEKVSLAGLQQPRIQTLIDDMIATMWKADGVGIAAVQIGKQLRLVIITDGDTPIELINPKILYRSLSKDSMEEGCLSVPGFYGPVRRPRSVYARAYNRHGKKISIKATGFIARIIQHEVDHTNGILFVDRADRVLPNE</sequence>
<dbReference type="GO" id="GO:0006412">
    <property type="term" value="P:translation"/>
    <property type="evidence" value="ECO:0007669"/>
    <property type="project" value="UniProtKB-UniRule"/>
</dbReference>
<evidence type="ECO:0000256" key="2">
    <source>
        <dbReference type="HAMAP-Rule" id="MF_00163"/>
    </source>
</evidence>
<dbReference type="HAMAP" id="MF_00163">
    <property type="entry name" value="Pep_deformylase"/>
    <property type="match status" value="1"/>
</dbReference>
<comment type="catalytic activity">
    <reaction evidence="2">
        <text>N-terminal N-formyl-L-methionyl-[peptide] + H2O = N-terminal L-methionyl-[peptide] + formate</text>
        <dbReference type="Rhea" id="RHEA:24420"/>
        <dbReference type="Rhea" id="RHEA-COMP:10639"/>
        <dbReference type="Rhea" id="RHEA-COMP:10640"/>
        <dbReference type="ChEBI" id="CHEBI:15377"/>
        <dbReference type="ChEBI" id="CHEBI:15740"/>
        <dbReference type="ChEBI" id="CHEBI:49298"/>
        <dbReference type="ChEBI" id="CHEBI:64731"/>
        <dbReference type="EC" id="3.5.1.88"/>
    </reaction>
</comment>
<evidence type="ECO:0000256" key="1">
    <source>
        <dbReference type="ARBA" id="ARBA00010759"/>
    </source>
</evidence>
<feature type="binding site" evidence="2">
    <location>
        <position position="93"/>
    </location>
    <ligand>
        <name>Fe cation</name>
        <dbReference type="ChEBI" id="CHEBI:24875"/>
    </ligand>
</feature>
<accession>A0A2M8LEC0</accession>
<dbReference type="PRINTS" id="PR01576">
    <property type="entry name" value="PDEFORMYLASE"/>
</dbReference>
<evidence type="ECO:0000313" key="3">
    <source>
        <dbReference type="EMBL" id="PJE75794.1"/>
    </source>
</evidence>
<feature type="binding site" evidence="2">
    <location>
        <position position="139"/>
    </location>
    <ligand>
        <name>Fe cation</name>
        <dbReference type="ChEBI" id="CHEBI:24875"/>
    </ligand>
</feature>
<dbReference type="Gene3D" id="3.90.45.10">
    <property type="entry name" value="Peptide deformylase"/>
    <property type="match status" value="1"/>
</dbReference>
<keyword evidence="2" id="KW-0378">Hydrolase</keyword>
<comment type="caution">
    <text evidence="3">The sequence shown here is derived from an EMBL/GenBank/DDBJ whole genome shotgun (WGS) entry which is preliminary data.</text>
</comment>
<gene>
    <name evidence="2 3" type="primary">def</name>
    <name evidence="3" type="ORF">COV04_02520</name>
</gene>
<dbReference type="GO" id="GO:0042586">
    <property type="term" value="F:peptide deformylase activity"/>
    <property type="evidence" value="ECO:0007669"/>
    <property type="project" value="UniProtKB-UniRule"/>
</dbReference>
<dbReference type="NCBIfam" id="NF001159">
    <property type="entry name" value="PRK00150.1-3"/>
    <property type="match status" value="1"/>
</dbReference>
<dbReference type="AlphaFoldDB" id="A0A2M8LEC0"/>
<dbReference type="Proteomes" id="UP000231152">
    <property type="component" value="Unassembled WGS sequence"/>
</dbReference>
<protein>
    <recommendedName>
        <fullName evidence="2">Peptide deformylase</fullName>
        <shortName evidence="2">PDF</shortName>
        <ecNumber evidence="2">3.5.1.88</ecNumber>
    </recommendedName>
    <alternativeName>
        <fullName evidence="2">Polypeptide deformylase</fullName>
    </alternativeName>
</protein>
<comment type="cofactor">
    <cofactor evidence="2">
        <name>Fe(2+)</name>
        <dbReference type="ChEBI" id="CHEBI:29033"/>
    </cofactor>
    <text evidence="2">Binds 1 Fe(2+) ion.</text>
</comment>
<dbReference type="NCBIfam" id="TIGR00079">
    <property type="entry name" value="pept_deformyl"/>
    <property type="match status" value="1"/>
</dbReference>
<dbReference type="PANTHER" id="PTHR10458">
    <property type="entry name" value="PEPTIDE DEFORMYLASE"/>
    <property type="match status" value="1"/>
</dbReference>
<dbReference type="PANTHER" id="PTHR10458:SF22">
    <property type="entry name" value="PEPTIDE DEFORMYLASE"/>
    <property type="match status" value="1"/>
</dbReference>
<keyword evidence="2" id="KW-0648">Protein biosynthesis</keyword>
<feature type="active site" evidence="2">
    <location>
        <position position="136"/>
    </location>
</feature>
<proteinExistence type="inferred from homology"/>
<keyword evidence="2" id="KW-0408">Iron</keyword>
<dbReference type="InterPro" id="IPR036821">
    <property type="entry name" value="Peptide_deformylase_sf"/>
</dbReference>
<comment type="function">
    <text evidence="2">Removes the formyl group from the N-terminal Met of newly synthesized proteins. Requires at least a dipeptide for an efficient rate of reaction. N-terminal L-methionine is a prerequisite for activity but the enzyme has broad specificity at other positions.</text>
</comment>
<dbReference type="EMBL" id="PFET01000009">
    <property type="protein sequence ID" value="PJE75794.1"/>
    <property type="molecule type" value="Genomic_DNA"/>
</dbReference>
<dbReference type="Pfam" id="PF01327">
    <property type="entry name" value="Pep_deformylase"/>
    <property type="match status" value="1"/>
</dbReference>
<dbReference type="InterPro" id="IPR023635">
    <property type="entry name" value="Peptide_deformylase"/>
</dbReference>
<reference evidence="3 4" key="1">
    <citation type="submission" date="2017-09" db="EMBL/GenBank/DDBJ databases">
        <title>Depth-based differentiation of microbial function through sediment-hosted aquifers and enrichment of novel symbionts in the deep terrestrial subsurface.</title>
        <authorList>
            <person name="Probst A.J."/>
            <person name="Ladd B."/>
            <person name="Jarett J.K."/>
            <person name="Geller-Mcgrath D.E."/>
            <person name="Sieber C.M."/>
            <person name="Emerson J.B."/>
            <person name="Anantharaman K."/>
            <person name="Thomas B.C."/>
            <person name="Malmstrom R."/>
            <person name="Stieglmeier M."/>
            <person name="Klingl A."/>
            <person name="Woyke T."/>
            <person name="Ryan C.M."/>
            <person name="Banfield J.F."/>
        </authorList>
    </citation>
    <scope>NUCLEOTIDE SEQUENCE [LARGE SCALE GENOMIC DNA]</scope>
    <source>
        <strain evidence="3">CG10_big_fil_rev_8_21_14_0_10_48_11</strain>
    </source>
</reference>
<dbReference type="SUPFAM" id="SSF56420">
    <property type="entry name" value="Peptide deformylase"/>
    <property type="match status" value="1"/>
</dbReference>
<dbReference type="CDD" id="cd00487">
    <property type="entry name" value="Pep_deformylase"/>
    <property type="match status" value="1"/>
</dbReference>
<name>A0A2M8LEC0_9BACT</name>
<dbReference type="GO" id="GO:0046872">
    <property type="term" value="F:metal ion binding"/>
    <property type="evidence" value="ECO:0007669"/>
    <property type="project" value="UniProtKB-KW"/>
</dbReference>
<feature type="binding site" evidence="2">
    <location>
        <position position="135"/>
    </location>
    <ligand>
        <name>Fe cation</name>
        <dbReference type="ChEBI" id="CHEBI:24875"/>
    </ligand>
</feature>
<comment type="similarity">
    <text evidence="1 2">Belongs to the polypeptide deformylase family.</text>
</comment>
<dbReference type="EC" id="3.5.1.88" evidence="2"/>
<keyword evidence="2" id="KW-0479">Metal-binding</keyword>
<dbReference type="PIRSF" id="PIRSF004749">
    <property type="entry name" value="Pep_def"/>
    <property type="match status" value="1"/>
</dbReference>